<accession>A0A3D4T188</accession>
<evidence type="ECO:0000313" key="2">
    <source>
        <dbReference type="Proteomes" id="UP000261739"/>
    </source>
</evidence>
<protein>
    <submittedName>
        <fullName evidence="1">Uncharacterized protein</fullName>
    </submittedName>
</protein>
<dbReference type="EMBL" id="DQID01000246">
    <property type="protein sequence ID" value="HCT15001.1"/>
    <property type="molecule type" value="Genomic_DNA"/>
</dbReference>
<dbReference type="RefSeq" id="WP_273052256.1">
    <property type="nucleotide sequence ID" value="NZ_DAITTW010000131.1"/>
</dbReference>
<sequence>MTPTLYLTAVPTDSAVPAGSADSADSADAAGAPPTIFTPAAPLRIPLGAGLAAAVHSVDRELTTDDLVARDATAGMLWDAAADAMLTTLGRLTAVHGPALRRRRVPDLGGEVWEIAVVDDPFPGTGLVAHPRLARHTHRLLTAAGIPRIAVDGTRLLALGPDAAPAAGTVGLDISTGHCLQAV</sequence>
<organism evidence="1 2">
    <name type="scientific">Corynebacterium nuruki</name>
    <dbReference type="NCBI Taxonomy" id="1032851"/>
    <lineage>
        <taxon>Bacteria</taxon>
        <taxon>Bacillati</taxon>
        <taxon>Actinomycetota</taxon>
        <taxon>Actinomycetes</taxon>
        <taxon>Mycobacteriales</taxon>
        <taxon>Corynebacteriaceae</taxon>
        <taxon>Corynebacterium</taxon>
    </lineage>
</organism>
<name>A0A3D4T188_9CORY</name>
<evidence type="ECO:0000313" key="1">
    <source>
        <dbReference type="EMBL" id="HCT15001.1"/>
    </source>
</evidence>
<comment type="caution">
    <text evidence="1">The sequence shown here is derived from an EMBL/GenBank/DDBJ whole genome shotgun (WGS) entry which is preliminary data.</text>
</comment>
<dbReference type="STRING" id="863239.GCA_000213935_00288"/>
<dbReference type="AlphaFoldDB" id="A0A3D4T188"/>
<gene>
    <name evidence="1" type="ORF">DIW82_09535</name>
</gene>
<proteinExistence type="predicted"/>
<reference evidence="1 2" key="1">
    <citation type="journal article" date="2018" name="Nat. Biotechnol.">
        <title>A standardized bacterial taxonomy based on genome phylogeny substantially revises the tree of life.</title>
        <authorList>
            <person name="Parks D.H."/>
            <person name="Chuvochina M."/>
            <person name="Waite D.W."/>
            <person name="Rinke C."/>
            <person name="Skarshewski A."/>
            <person name="Chaumeil P.A."/>
            <person name="Hugenholtz P."/>
        </authorList>
    </citation>
    <scope>NUCLEOTIDE SEQUENCE [LARGE SCALE GENOMIC DNA]</scope>
    <source>
        <strain evidence="1">UBA11247</strain>
    </source>
</reference>
<dbReference type="Proteomes" id="UP000261739">
    <property type="component" value="Unassembled WGS sequence"/>
</dbReference>